<feature type="domain" description="Thioredoxin-like fold" evidence="9">
    <location>
        <begin position="108"/>
        <end position="229"/>
    </location>
</feature>
<protein>
    <recommendedName>
        <fullName evidence="7">Thiol:disulfide interchange protein</fullName>
    </recommendedName>
</protein>
<evidence type="ECO:0000256" key="7">
    <source>
        <dbReference type="RuleBase" id="RU364038"/>
    </source>
</evidence>
<evidence type="ECO:0000256" key="6">
    <source>
        <dbReference type="ARBA" id="ARBA00023284"/>
    </source>
</evidence>
<dbReference type="InterPro" id="IPR033954">
    <property type="entry name" value="DiS-bond_Isoase_DsbC/G"/>
</dbReference>
<name>A0A520N194_9GAMM</name>
<dbReference type="AlphaFoldDB" id="A0A520N194"/>
<dbReference type="Gene3D" id="3.10.450.70">
    <property type="entry name" value="Disulphide bond isomerase, DsbC/G, N-terminal"/>
    <property type="match status" value="1"/>
</dbReference>
<dbReference type="GO" id="GO:0042597">
    <property type="term" value="C:periplasmic space"/>
    <property type="evidence" value="ECO:0007669"/>
    <property type="project" value="UniProtKB-SubCell"/>
</dbReference>
<dbReference type="InterPro" id="IPR018950">
    <property type="entry name" value="DiS-bond_isomerase_DsbC/G_N"/>
</dbReference>
<feature type="domain" description="Disulphide bond isomerase DsbC/G N-terminal" evidence="8">
    <location>
        <begin position="21"/>
        <end position="75"/>
    </location>
</feature>
<dbReference type="Pfam" id="PF13098">
    <property type="entry name" value="Thioredoxin_2"/>
    <property type="match status" value="1"/>
</dbReference>
<organism evidence="10 11">
    <name type="scientific">SAR86 cluster bacterium</name>
    <dbReference type="NCBI Taxonomy" id="2030880"/>
    <lineage>
        <taxon>Bacteria</taxon>
        <taxon>Pseudomonadati</taxon>
        <taxon>Pseudomonadota</taxon>
        <taxon>Gammaproteobacteria</taxon>
        <taxon>SAR86 cluster</taxon>
    </lineage>
</organism>
<evidence type="ECO:0000256" key="3">
    <source>
        <dbReference type="ARBA" id="ARBA00022729"/>
    </source>
</evidence>
<comment type="function">
    <text evidence="7">Required for disulfide bond formation in some periplasmic proteins. Acts by transferring its disulfide bond to other proteins and is reduced in the process.</text>
</comment>
<reference evidence="10 11" key="1">
    <citation type="submission" date="2019-02" db="EMBL/GenBank/DDBJ databases">
        <title>Prokaryotic population dynamics and viral predation in marine succession experiment using metagenomics: the confinement effect.</title>
        <authorList>
            <person name="Haro-Moreno J.M."/>
            <person name="Rodriguez-Valera F."/>
            <person name="Lopez-Perez M."/>
        </authorList>
    </citation>
    <scope>NUCLEOTIDE SEQUENCE [LARGE SCALE GENOMIC DNA]</scope>
    <source>
        <strain evidence="10">MED-G159</strain>
    </source>
</reference>
<comment type="similarity">
    <text evidence="2 7">Belongs to the thioredoxin family. DsbC subfamily.</text>
</comment>
<evidence type="ECO:0000256" key="4">
    <source>
        <dbReference type="ARBA" id="ARBA00022764"/>
    </source>
</evidence>
<keyword evidence="4 7" id="KW-0574">Periplasm</keyword>
<evidence type="ECO:0000313" key="10">
    <source>
        <dbReference type="EMBL" id="RZO27251.1"/>
    </source>
</evidence>
<dbReference type="InterPro" id="IPR051470">
    <property type="entry name" value="Thiol:disulfide_interchange"/>
</dbReference>
<evidence type="ECO:0000256" key="2">
    <source>
        <dbReference type="ARBA" id="ARBA00009813"/>
    </source>
</evidence>
<dbReference type="InterPro" id="IPR009094">
    <property type="entry name" value="DiS-bond_isomerase_DsbC/G_N_sf"/>
</dbReference>
<dbReference type="InterPro" id="IPR012336">
    <property type="entry name" value="Thioredoxin-like_fold"/>
</dbReference>
<dbReference type="PANTHER" id="PTHR35272">
    <property type="entry name" value="THIOL:DISULFIDE INTERCHANGE PROTEIN DSBC-RELATED"/>
    <property type="match status" value="1"/>
</dbReference>
<comment type="caution">
    <text evidence="10">The sequence shown here is derived from an EMBL/GenBank/DDBJ whole genome shotgun (WGS) entry which is preliminary data.</text>
</comment>
<dbReference type="EMBL" id="SHBE01000001">
    <property type="protein sequence ID" value="RZO27251.1"/>
    <property type="molecule type" value="Genomic_DNA"/>
</dbReference>
<keyword evidence="5" id="KW-1015">Disulfide bond</keyword>
<evidence type="ECO:0000256" key="1">
    <source>
        <dbReference type="ARBA" id="ARBA00004418"/>
    </source>
</evidence>
<gene>
    <name evidence="10" type="ORF">EVA92_00460</name>
</gene>
<evidence type="ECO:0000313" key="11">
    <source>
        <dbReference type="Proteomes" id="UP000315825"/>
    </source>
</evidence>
<dbReference type="Pfam" id="PF10411">
    <property type="entry name" value="DsbC_N"/>
    <property type="match status" value="1"/>
</dbReference>
<accession>A0A520N194</accession>
<dbReference type="SUPFAM" id="SSF52833">
    <property type="entry name" value="Thioredoxin-like"/>
    <property type="match status" value="1"/>
</dbReference>
<dbReference type="SUPFAM" id="SSF54423">
    <property type="entry name" value="DsbC/DsbG N-terminal domain-like"/>
    <property type="match status" value="1"/>
</dbReference>
<evidence type="ECO:0000259" key="9">
    <source>
        <dbReference type="Pfam" id="PF13098"/>
    </source>
</evidence>
<comment type="subcellular location">
    <subcellularLocation>
        <location evidence="1 7">Periplasm</location>
    </subcellularLocation>
</comment>
<evidence type="ECO:0000256" key="5">
    <source>
        <dbReference type="ARBA" id="ARBA00023157"/>
    </source>
</evidence>
<dbReference type="Gene3D" id="3.40.30.10">
    <property type="entry name" value="Glutaredoxin"/>
    <property type="match status" value="1"/>
</dbReference>
<keyword evidence="3 7" id="KW-0732">Signal</keyword>
<sequence length="233" mass="26610">MKQLVLLVFVLMGFVLAESNKEKIINLLPPGVELNFFEDSELEDFYAVNVANNQIIYISKDFKYVFAGELIRFNNSTPESLNDLYKQKYVLSQLDKINEDEAIKFISKSESKVIRVFTDVKCAYCRIFHSEVQSYLDEGISVFYYAFPRDGNLSDSYDDMNNAWCSRDKNESLTRLKLGEKIDDSKCDSPVERHFLTGRLIGVTGTPTIILDDGSMLTGYIPSEDLIKIIKNG</sequence>
<keyword evidence="6 7" id="KW-0676">Redox-active center</keyword>
<dbReference type="CDD" id="cd03020">
    <property type="entry name" value="DsbA_DsbC_DsbG"/>
    <property type="match status" value="1"/>
</dbReference>
<dbReference type="Proteomes" id="UP000315825">
    <property type="component" value="Unassembled WGS sequence"/>
</dbReference>
<dbReference type="InterPro" id="IPR036249">
    <property type="entry name" value="Thioredoxin-like_sf"/>
</dbReference>
<dbReference type="PANTHER" id="PTHR35272:SF3">
    <property type="entry name" value="THIOL:DISULFIDE INTERCHANGE PROTEIN DSBC"/>
    <property type="match status" value="1"/>
</dbReference>
<proteinExistence type="inferred from homology"/>
<evidence type="ECO:0000259" key="8">
    <source>
        <dbReference type="Pfam" id="PF10411"/>
    </source>
</evidence>